<comment type="caution">
    <text evidence="2">The sequence shown here is derived from an EMBL/GenBank/DDBJ whole genome shotgun (WGS) entry which is preliminary data.</text>
</comment>
<dbReference type="SUPFAM" id="SSF110296">
    <property type="entry name" value="Oligoxyloglucan reducing end-specific cellobiohydrolase"/>
    <property type="match status" value="1"/>
</dbReference>
<evidence type="ECO:0000256" key="1">
    <source>
        <dbReference type="SAM" id="SignalP"/>
    </source>
</evidence>
<reference evidence="3" key="1">
    <citation type="journal article" date="2019" name="bioRxiv">
        <title>Genomics, evolutionary history and diagnostics of the Alternaria alternata species group including apple and Asian pear pathotypes.</title>
        <authorList>
            <person name="Armitage A.D."/>
            <person name="Cockerton H.M."/>
            <person name="Sreenivasaprasad S."/>
            <person name="Woodhall J.W."/>
            <person name="Lane C.R."/>
            <person name="Harrison R.J."/>
            <person name="Clarkson J.P."/>
        </authorList>
    </citation>
    <scope>NUCLEOTIDE SEQUENCE [LARGE SCALE GENOMIC DNA]</scope>
    <source>
        <strain evidence="3">FERA 1082</strain>
    </source>
</reference>
<sequence length="357" mass="38205">MKILALLLPVASFTLAHPSSPKPLSWEITPTNSQQQFRGLSPVNEKVVWISGTNGTVLRTTDSGSTWTNVSPKFAATENASDFQFRDIQAFSRTTAVTLAIGEGNLSRIYITSDGGKNWKRTFVNEEETAFYDCMSFETRKGRESHGVAMSDPVQGKFRLLETWDGGVHWAIVSNNTMPPALEGEFGFAASGTCIEAAAGRWYLATGGVDPGRIFYTTSPSVSHGWQVANSSIAGGAAAGVFSVRFRDTRHGIAVGGDYEQPTASNNTAAWSSDGGANWHKADSFPRGYRSGVSWIPGRRQVAVAVGTSGSDFTIDGGRNWAGIANGTFDAVECVGKDICWASGSGGRVARLHLRGF</sequence>
<accession>A0A4Q4MRL5</accession>
<dbReference type="EMBL" id="PDXA01000006">
    <property type="protein sequence ID" value="RYN57497.1"/>
    <property type="molecule type" value="Genomic_DNA"/>
</dbReference>
<keyword evidence="1" id="KW-0732">Signal</keyword>
<dbReference type="InterPro" id="IPR015943">
    <property type="entry name" value="WD40/YVTN_repeat-like_dom_sf"/>
</dbReference>
<dbReference type="AlphaFoldDB" id="A0A4Q4MRL5"/>
<dbReference type="Proteomes" id="UP000292402">
    <property type="component" value="Unassembled WGS sequence"/>
</dbReference>
<gene>
    <name evidence="2" type="ORF">AA0114_g2648</name>
</gene>
<evidence type="ECO:0008006" key="4">
    <source>
        <dbReference type="Google" id="ProtNLM"/>
    </source>
</evidence>
<dbReference type="PANTHER" id="PTHR47199">
    <property type="entry name" value="PHOTOSYSTEM II STABILITY/ASSEMBLY FACTOR HCF136, CHLOROPLASTIC"/>
    <property type="match status" value="1"/>
</dbReference>
<feature type="chain" id="PRO_5020675119" description="Oxidoreductase" evidence="1">
    <location>
        <begin position="17"/>
        <end position="357"/>
    </location>
</feature>
<evidence type="ECO:0000313" key="3">
    <source>
        <dbReference type="Proteomes" id="UP000292402"/>
    </source>
</evidence>
<dbReference type="Gene3D" id="2.130.10.10">
    <property type="entry name" value="YVTN repeat-like/Quinoprotein amine dehydrogenase"/>
    <property type="match status" value="1"/>
</dbReference>
<name>A0A4Q4MRL5_9PLEO</name>
<feature type="signal peptide" evidence="1">
    <location>
        <begin position="1"/>
        <end position="16"/>
    </location>
</feature>
<proteinExistence type="predicted"/>
<organism evidence="2 3">
    <name type="scientific">Alternaria tenuissima</name>
    <dbReference type="NCBI Taxonomy" id="119927"/>
    <lineage>
        <taxon>Eukaryota</taxon>
        <taxon>Fungi</taxon>
        <taxon>Dikarya</taxon>
        <taxon>Ascomycota</taxon>
        <taxon>Pezizomycotina</taxon>
        <taxon>Dothideomycetes</taxon>
        <taxon>Pleosporomycetidae</taxon>
        <taxon>Pleosporales</taxon>
        <taxon>Pleosporineae</taxon>
        <taxon>Pleosporaceae</taxon>
        <taxon>Alternaria</taxon>
        <taxon>Alternaria sect. Alternaria</taxon>
        <taxon>Alternaria alternata complex</taxon>
    </lineage>
</organism>
<protein>
    <recommendedName>
        <fullName evidence="4">Oxidoreductase</fullName>
    </recommendedName>
</protein>
<evidence type="ECO:0000313" key="2">
    <source>
        <dbReference type="EMBL" id="RYN57497.1"/>
    </source>
</evidence>
<dbReference type="PANTHER" id="PTHR47199:SF2">
    <property type="entry name" value="PHOTOSYSTEM II STABILITY_ASSEMBLY FACTOR HCF136, CHLOROPLASTIC"/>
    <property type="match status" value="1"/>
</dbReference>